<protein>
    <submittedName>
        <fullName evidence="2">3-oxoacyl-ACP synthase</fullName>
    </submittedName>
</protein>
<dbReference type="AlphaFoldDB" id="A0A227J2U0"/>
<dbReference type="Proteomes" id="UP000214596">
    <property type="component" value="Unassembled WGS sequence"/>
</dbReference>
<gene>
    <name evidence="2" type="ORF">CA163_28800</name>
</gene>
<sequence length="68" mass="7899">EFEQQQYPGFGLGLVLSNGDDFTLRSSHSVETQGHLLPQGLAFLQHYLSDKTQWTIHAPQQSWEWRKQ</sequence>
<name>A0A227J2U0_VIBPH</name>
<reference evidence="2 3" key="1">
    <citation type="journal article" date="2017" name="Appl. Environ. Microbiol.">
        <title>Parallel evolution of two clades of a major Atlantic endemic Vibrio parahaemolyticus pathogen lineage by independent acquisition of related pathogenicity islands.</title>
        <authorList>
            <person name="Xu F."/>
            <person name="Gonzalez-Escalona N."/>
            <person name="Drees K.P."/>
            <person name="Sebra R.P."/>
            <person name="Cooper V.S."/>
            <person name="Jones S.H."/>
            <person name="Whistler C.A."/>
        </authorList>
    </citation>
    <scope>NUCLEOTIDE SEQUENCE [LARGE SCALE GENOMIC DNA]</scope>
    <source>
        <strain evidence="2 3">MAVP-3</strain>
    </source>
</reference>
<accession>A0A227J2U0</accession>
<dbReference type="InterPro" id="IPR014030">
    <property type="entry name" value="Ketoacyl_synth_N"/>
</dbReference>
<feature type="non-terminal residue" evidence="2">
    <location>
        <position position="1"/>
    </location>
</feature>
<feature type="domain" description="Beta-ketoacyl synthase-like N-terminal" evidence="1">
    <location>
        <begin position="1"/>
        <end position="65"/>
    </location>
</feature>
<evidence type="ECO:0000313" key="3">
    <source>
        <dbReference type="Proteomes" id="UP000214596"/>
    </source>
</evidence>
<comment type="caution">
    <text evidence="2">The sequence shown here is derived from an EMBL/GenBank/DDBJ whole genome shotgun (WGS) entry which is preliminary data.</text>
</comment>
<evidence type="ECO:0000313" key="2">
    <source>
        <dbReference type="EMBL" id="OXE29406.1"/>
    </source>
</evidence>
<evidence type="ECO:0000259" key="1">
    <source>
        <dbReference type="Pfam" id="PF13723"/>
    </source>
</evidence>
<dbReference type="Pfam" id="PF13723">
    <property type="entry name" value="Ketoacyl-synt_2"/>
    <property type="match status" value="1"/>
</dbReference>
<dbReference type="EMBL" id="NIXT01003291">
    <property type="protein sequence ID" value="OXE29406.1"/>
    <property type="molecule type" value="Genomic_DNA"/>
</dbReference>
<organism evidence="2 3">
    <name type="scientific">Vibrio parahaemolyticus</name>
    <dbReference type="NCBI Taxonomy" id="670"/>
    <lineage>
        <taxon>Bacteria</taxon>
        <taxon>Pseudomonadati</taxon>
        <taxon>Pseudomonadota</taxon>
        <taxon>Gammaproteobacteria</taxon>
        <taxon>Vibrionales</taxon>
        <taxon>Vibrionaceae</taxon>
        <taxon>Vibrio</taxon>
    </lineage>
</organism>
<proteinExistence type="predicted"/>